<keyword evidence="2" id="KW-1133">Transmembrane helix</keyword>
<evidence type="ECO:0000256" key="1">
    <source>
        <dbReference type="SAM" id="MobiDB-lite"/>
    </source>
</evidence>
<organism evidence="3 4">
    <name type="scientific">Bombardia bombarda</name>
    <dbReference type="NCBI Taxonomy" id="252184"/>
    <lineage>
        <taxon>Eukaryota</taxon>
        <taxon>Fungi</taxon>
        <taxon>Dikarya</taxon>
        <taxon>Ascomycota</taxon>
        <taxon>Pezizomycotina</taxon>
        <taxon>Sordariomycetes</taxon>
        <taxon>Sordariomycetidae</taxon>
        <taxon>Sordariales</taxon>
        <taxon>Lasiosphaeriaceae</taxon>
        <taxon>Bombardia</taxon>
    </lineage>
</organism>
<evidence type="ECO:0000313" key="4">
    <source>
        <dbReference type="Proteomes" id="UP001174934"/>
    </source>
</evidence>
<accession>A0AA39XJ33</accession>
<feature type="transmembrane region" description="Helical" evidence="2">
    <location>
        <begin position="457"/>
        <end position="478"/>
    </location>
</feature>
<feature type="transmembrane region" description="Helical" evidence="2">
    <location>
        <begin position="281"/>
        <end position="308"/>
    </location>
</feature>
<comment type="caution">
    <text evidence="3">The sequence shown here is derived from an EMBL/GenBank/DDBJ whole genome shotgun (WGS) entry which is preliminary data.</text>
</comment>
<evidence type="ECO:0008006" key="5">
    <source>
        <dbReference type="Google" id="ProtNLM"/>
    </source>
</evidence>
<proteinExistence type="predicted"/>
<dbReference type="Proteomes" id="UP001174934">
    <property type="component" value="Unassembled WGS sequence"/>
</dbReference>
<dbReference type="InterPro" id="IPR036305">
    <property type="entry name" value="RGS_sf"/>
</dbReference>
<feature type="region of interest" description="Disordered" evidence="1">
    <location>
        <begin position="125"/>
        <end position="160"/>
    </location>
</feature>
<evidence type="ECO:0000256" key="2">
    <source>
        <dbReference type="SAM" id="Phobius"/>
    </source>
</evidence>
<dbReference type="PANTHER" id="PTHR39466">
    <property type="entry name" value="RGS DOMAIN-CONTAINING PROTEIN"/>
    <property type="match status" value="1"/>
</dbReference>
<feature type="compositionally biased region" description="Polar residues" evidence="1">
    <location>
        <begin position="138"/>
        <end position="160"/>
    </location>
</feature>
<protein>
    <recommendedName>
        <fullName evidence="5">RGS domain-containing protein</fullName>
    </recommendedName>
</protein>
<feature type="region of interest" description="Disordered" evidence="1">
    <location>
        <begin position="321"/>
        <end position="387"/>
    </location>
</feature>
<keyword evidence="2" id="KW-0812">Transmembrane</keyword>
<feature type="compositionally biased region" description="Low complexity" evidence="1">
    <location>
        <begin position="366"/>
        <end position="385"/>
    </location>
</feature>
<evidence type="ECO:0000313" key="3">
    <source>
        <dbReference type="EMBL" id="KAK0634600.1"/>
    </source>
</evidence>
<dbReference type="PANTHER" id="PTHR39466:SF1">
    <property type="entry name" value="RGS DOMAIN-CONTAINING PROTEIN"/>
    <property type="match status" value="1"/>
</dbReference>
<reference evidence="3" key="1">
    <citation type="submission" date="2023-06" db="EMBL/GenBank/DDBJ databases">
        <title>Genome-scale phylogeny and comparative genomics of the fungal order Sordariales.</title>
        <authorList>
            <consortium name="Lawrence Berkeley National Laboratory"/>
            <person name="Hensen N."/>
            <person name="Bonometti L."/>
            <person name="Westerberg I."/>
            <person name="Brannstrom I.O."/>
            <person name="Guillou S."/>
            <person name="Cros-Aarteil S."/>
            <person name="Calhoun S."/>
            <person name="Haridas S."/>
            <person name="Kuo A."/>
            <person name="Mondo S."/>
            <person name="Pangilinan J."/>
            <person name="Riley R."/>
            <person name="LaButti K."/>
            <person name="Andreopoulos B."/>
            <person name="Lipzen A."/>
            <person name="Chen C."/>
            <person name="Yanf M."/>
            <person name="Daum C."/>
            <person name="Ng V."/>
            <person name="Clum A."/>
            <person name="Steindorff A."/>
            <person name="Ohm R."/>
            <person name="Martin F."/>
            <person name="Silar P."/>
            <person name="Natvig D."/>
            <person name="Lalanne C."/>
            <person name="Gautier V."/>
            <person name="Ament-velasquez S.L."/>
            <person name="Kruys A."/>
            <person name="Hutchinson M.I."/>
            <person name="Powell A.J."/>
            <person name="Barry K."/>
            <person name="Miller A.N."/>
            <person name="Grigoriev I.V."/>
            <person name="Debuchy R."/>
            <person name="Gladieux P."/>
            <person name="Thoren M.H."/>
            <person name="Johannesson H."/>
        </authorList>
    </citation>
    <scope>NUCLEOTIDE SEQUENCE</scope>
    <source>
        <strain evidence="3">SMH3391-2</strain>
    </source>
</reference>
<sequence>MSDFETAHQLEKATASHKNIAPELAFERLAKNGTASPCSLSDFTDYLNYIEHKAESLQFFLWYCDYIQRWSNLLPRQKALSPSWDSSRTAEPTSSSRFITYSHKRARSDKMTKIISIMEMGSENQATDFANEERGRKGSTSSSFNNIPQPRTPSSASMMSPTDSVRVDWQPFTIQPFRDEISRIVKHYIVESAPRQLKLLPHDREACLRAAQNTTHPSALLPAFAVTEADLRARLHPNFIRWTMSNSNAARTVFLRAVGAILILLGFSLDLFLILSRQSNLLRVVCLVLWWPGIAILIAACKSLCIVLHFRNARQVRPWEQGSNNSATVGVGGGGDDKDWSAAAQSEDEHDYDPRSFTFPPSRKGNNNNNNINTSTNSSHAAAAAVDQHRPLRKMTMQQQTFGDEKNSSNSSSGALKEEADAQWAVSYRRKTLMQRIFDETVPIQNNALRLLQDRTVLFAVVWGGVIALALTVGSLFAPSANLFL</sequence>
<dbReference type="AlphaFoldDB" id="A0AA39XJ33"/>
<name>A0AA39XJ33_9PEZI</name>
<dbReference type="EMBL" id="JAULSR010000001">
    <property type="protein sequence ID" value="KAK0634600.1"/>
    <property type="molecule type" value="Genomic_DNA"/>
</dbReference>
<keyword evidence="2" id="KW-0472">Membrane</keyword>
<dbReference type="SUPFAM" id="SSF48097">
    <property type="entry name" value="Regulator of G-protein signaling, RGS"/>
    <property type="match status" value="1"/>
</dbReference>
<feature type="transmembrane region" description="Helical" evidence="2">
    <location>
        <begin position="253"/>
        <end position="275"/>
    </location>
</feature>
<keyword evidence="4" id="KW-1185">Reference proteome</keyword>
<gene>
    <name evidence="3" type="ORF">B0T17DRAFT_611583</name>
</gene>